<evidence type="ECO:0000313" key="26">
    <source>
        <dbReference type="EMBL" id="ALG92957.1"/>
    </source>
</evidence>
<dbReference type="EMBL" id="KT012087">
    <property type="protein sequence ID" value="ALG92933.1"/>
    <property type="molecule type" value="Genomic_DNA"/>
</dbReference>
<keyword evidence="7 16" id="KW-1133">Transmembrane helix</keyword>
<evidence type="ECO:0000313" key="22">
    <source>
        <dbReference type="EMBL" id="ALG92946.1"/>
    </source>
</evidence>
<sequence length="293" mass="33940">MMPIQLTIFSIIIYVLESLIIIVQSGLTVAVLFREWVHFKRLSPVEMILISLGVSHFCLQWASMLYNFCVYTRPDEIFWTLSLIWDLSNSFSFWLTSLLAAFYCIKSSSITHPVFRWLRWKISKLVPWLILGSLLISGVTVIPSAVRNNIQMEVITLDHSPRNSTLLARLKVFEQYFYKPLKMVGVAVPFLLFLVSITVLIASLVQHWEQMQQYNSSTSSMRAQSIALRSLTIFFILFTSYFLIVLLSFIGNIFDKKTWFWFWEAVMYGVICIHSTSMLLSSPTLKKALKIQC</sequence>
<proteinExistence type="inferred from homology"/>
<evidence type="ECO:0000313" key="36">
    <source>
        <dbReference type="EMBL" id="ALG92971.1"/>
    </source>
</evidence>
<comment type="subunit">
    <text evidence="13">Interacts with RTP3 and RTP4.</text>
</comment>
<keyword evidence="11" id="KW-0325">Glycoprotein</keyword>
<dbReference type="SUPFAM" id="SSF81321">
    <property type="entry name" value="Family A G protein-coupled receptor-like"/>
    <property type="match status" value="1"/>
</dbReference>
<dbReference type="EMBL" id="KT012088">
    <property type="protein sequence ID" value="ALG92934.1"/>
    <property type="molecule type" value="Genomic_DNA"/>
</dbReference>
<evidence type="ECO:0000313" key="29">
    <source>
        <dbReference type="EMBL" id="ALG92961.1"/>
    </source>
</evidence>
<name>A0A0N9N8N4_NANGA</name>
<evidence type="ECO:0000313" key="28">
    <source>
        <dbReference type="EMBL" id="ALG92960.1"/>
    </source>
</evidence>
<dbReference type="PANTHER" id="PTHR11394:SF68">
    <property type="entry name" value="TASTE RECEPTOR TYPE 2 MEMBER 16"/>
    <property type="match status" value="1"/>
</dbReference>
<dbReference type="EMBL" id="KT012115">
    <property type="protein sequence ID" value="ALG92961.1"/>
    <property type="molecule type" value="Genomic_DNA"/>
</dbReference>
<feature type="transmembrane region" description="Helical" evidence="16">
    <location>
        <begin position="226"/>
        <end position="254"/>
    </location>
</feature>
<dbReference type="EMBL" id="KT012118">
    <property type="protein sequence ID" value="ALG92964.1"/>
    <property type="molecule type" value="Genomic_DNA"/>
</dbReference>
<reference evidence="31" key="1">
    <citation type="journal article" date="2015" name="Proc. Natl. Acad. Sci. U.S.A.">
        <title>Sympatric speciation revealed by genome-wide divergence in the blind mole rat Spalax.</title>
        <authorList>
            <person name="Li K."/>
            <person name="Hong W."/>
            <person name="Jiao H."/>
            <person name="Wang G.D."/>
            <person name="Rodriguez K.A."/>
            <person name="Buffenstein R."/>
            <person name="Zhao Y."/>
            <person name="Nevo E."/>
            <person name="Zhao H."/>
        </authorList>
    </citation>
    <scope>NUCLEOTIDE SEQUENCE</scope>
    <source>
        <strain evidence="17">B1-2</strain>
        <strain evidence="22">B13-2</strain>
        <strain evidence="23">B14-2</strain>
        <strain evidence="18">B4-2</strain>
        <strain evidence="19">B7-1</strain>
        <strain evidence="20">B7-2</strain>
        <strain evidence="21">B8-2</strain>
        <strain evidence="36">C10-1</strain>
        <strain evidence="37">C10-2</strain>
        <strain evidence="38">C12-2</strain>
        <strain evidence="24">C2-1</strain>
        <strain evidence="25">C2-2</strain>
        <strain evidence="26">C3-1</strain>
        <strain evidence="27">C3-2</strain>
        <strain evidence="28">C4-2</strain>
        <strain evidence="29">C5-1</strain>
        <strain evidence="30">C5-2</strain>
        <strain evidence="31">C6-1</strain>
        <strain evidence="32">C6-2</strain>
        <strain evidence="33">C7-2</strain>
        <strain evidence="34">C8-2</strain>
        <strain evidence="35">C9-2</strain>
        <tissue evidence="31">Muscle</tissue>
    </source>
</reference>
<feature type="transmembrane region" description="Helical" evidence="16">
    <location>
        <begin position="260"/>
        <end position="280"/>
    </location>
</feature>
<dbReference type="FunFam" id="1.20.1070.10:FF:000055">
    <property type="entry name" value="Taste receptor type 2"/>
    <property type="match status" value="1"/>
</dbReference>
<evidence type="ECO:0000256" key="13">
    <source>
        <dbReference type="ARBA" id="ARBA00038817"/>
    </source>
</evidence>
<keyword evidence="3" id="KW-1003">Cell membrane</keyword>
<dbReference type="EMBL" id="KT012114">
    <property type="protein sequence ID" value="ALG92960.1"/>
    <property type="molecule type" value="Genomic_DNA"/>
</dbReference>
<dbReference type="EMBL" id="KT012120">
    <property type="protein sequence ID" value="ALG92966.1"/>
    <property type="molecule type" value="Genomic_DNA"/>
</dbReference>
<evidence type="ECO:0000313" key="27">
    <source>
        <dbReference type="EMBL" id="ALG92958.1"/>
    </source>
</evidence>
<evidence type="ECO:0000313" key="32">
    <source>
        <dbReference type="EMBL" id="ALG92964.1"/>
    </source>
</evidence>
<dbReference type="EMBL" id="KT012076">
    <property type="protein sequence ID" value="ALG92922.1"/>
    <property type="molecule type" value="Genomic_DNA"/>
</dbReference>
<evidence type="ECO:0000313" key="23">
    <source>
        <dbReference type="EMBL" id="ALG92948.1"/>
    </source>
</evidence>
<dbReference type="EMBL" id="KT012109">
    <property type="protein sequence ID" value="ALG92955.1"/>
    <property type="molecule type" value="Genomic_DNA"/>
</dbReference>
<evidence type="ECO:0000313" key="37">
    <source>
        <dbReference type="EMBL" id="ALG92972.1"/>
    </source>
</evidence>
<keyword evidence="4 15" id="KW-0919">Taste</keyword>
<evidence type="ECO:0000256" key="1">
    <source>
        <dbReference type="ARBA" id="ARBA00004651"/>
    </source>
</evidence>
<evidence type="ECO:0000313" key="33">
    <source>
        <dbReference type="EMBL" id="ALG92966.1"/>
    </source>
</evidence>
<evidence type="ECO:0000256" key="9">
    <source>
        <dbReference type="ARBA" id="ARBA00023136"/>
    </source>
</evidence>
<evidence type="ECO:0000313" key="20">
    <source>
        <dbReference type="EMBL" id="ALG92934.1"/>
    </source>
</evidence>
<evidence type="ECO:0000313" key="19">
    <source>
        <dbReference type="EMBL" id="ALG92933.1"/>
    </source>
</evidence>
<dbReference type="EMBL" id="KT012124">
    <property type="protein sequence ID" value="ALG92970.1"/>
    <property type="molecule type" value="Genomic_DNA"/>
</dbReference>
<dbReference type="EMBL" id="KT012117">
    <property type="protein sequence ID" value="ALG92963.1"/>
    <property type="molecule type" value="Genomic_DNA"/>
</dbReference>
<evidence type="ECO:0000313" key="18">
    <source>
        <dbReference type="EMBL" id="ALG92928.1"/>
    </source>
</evidence>
<keyword evidence="5 15" id="KW-0716">Sensory transduction</keyword>
<dbReference type="GO" id="GO:0033038">
    <property type="term" value="F:bitter taste receptor activity"/>
    <property type="evidence" value="ECO:0007669"/>
    <property type="project" value="InterPro"/>
</dbReference>
<evidence type="ECO:0000256" key="11">
    <source>
        <dbReference type="ARBA" id="ARBA00023180"/>
    </source>
</evidence>
<feature type="transmembrane region" description="Helical" evidence="16">
    <location>
        <begin position="125"/>
        <end position="146"/>
    </location>
</feature>
<dbReference type="EMBL" id="KT012112">
    <property type="protein sequence ID" value="ALG92958.1"/>
    <property type="molecule type" value="Genomic_DNA"/>
</dbReference>
<comment type="subcellular location">
    <subcellularLocation>
        <location evidence="1">Cell membrane</location>
        <topology evidence="1">Multi-pass membrane protein</topology>
    </subcellularLocation>
    <subcellularLocation>
        <location evidence="15">Membrane</location>
        <topology evidence="15">Multi-pass membrane protein</topology>
    </subcellularLocation>
</comment>
<dbReference type="EMBL" id="KT012116">
    <property type="protein sequence ID" value="ALG92962.1"/>
    <property type="molecule type" value="Genomic_DNA"/>
</dbReference>
<evidence type="ECO:0000256" key="16">
    <source>
        <dbReference type="SAM" id="Phobius"/>
    </source>
</evidence>
<dbReference type="EMBL" id="KT012130">
    <property type="protein sequence ID" value="ALG92976.1"/>
    <property type="molecule type" value="Genomic_DNA"/>
</dbReference>
<evidence type="ECO:0000313" key="31">
    <source>
        <dbReference type="EMBL" id="ALG92963.1"/>
    </source>
</evidence>
<dbReference type="EMBL" id="KT012102">
    <property type="protein sequence ID" value="ALG92948.1"/>
    <property type="molecule type" value="Genomic_DNA"/>
</dbReference>
<evidence type="ECO:0000313" key="17">
    <source>
        <dbReference type="EMBL" id="ALG92922.1"/>
    </source>
</evidence>
<evidence type="ECO:0000256" key="4">
    <source>
        <dbReference type="ARBA" id="ARBA00022480"/>
    </source>
</evidence>
<feature type="transmembrane region" description="Helical" evidence="16">
    <location>
        <begin position="83"/>
        <end position="105"/>
    </location>
</feature>
<dbReference type="Gene3D" id="1.20.1070.10">
    <property type="entry name" value="Rhodopsin 7-helix transmembrane proteins"/>
    <property type="match status" value="1"/>
</dbReference>
<evidence type="ECO:0000256" key="8">
    <source>
        <dbReference type="ARBA" id="ARBA00023040"/>
    </source>
</evidence>
<dbReference type="EMBL" id="KT012125">
    <property type="protein sequence ID" value="ALG92971.1"/>
    <property type="molecule type" value="Genomic_DNA"/>
</dbReference>
<comment type="similarity">
    <text evidence="2 14">Belongs to the G-protein coupled receptor T2R family.</text>
</comment>
<evidence type="ECO:0000313" key="38">
    <source>
        <dbReference type="EMBL" id="ALG92976.1"/>
    </source>
</evidence>
<dbReference type="GO" id="GO:0004930">
    <property type="term" value="F:G protein-coupled receptor activity"/>
    <property type="evidence" value="ECO:0007669"/>
    <property type="project" value="UniProtKB-KW"/>
</dbReference>
<gene>
    <name evidence="31" type="primary">Tas2r16</name>
</gene>
<evidence type="ECO:0000256" key="15">
    <source>
        <dbReference type="RuleBase" id="RU004424"/>
    </source>
</evidence>
<evidence type="ECO:0000313" key="34">
    <source>
        <dbReference type="EMBL" id="ALG92968.1"/>
    </source>
</evidence>
<evidence type="ECO:0000256" key="6">
    <source>
        <dbReference type="ARBA" id="ARBA00022692"/>
    </source>
</evidence>
<keyword evidence="12 15" id="KW-0807">Transducer</keyword>
<dbReference type="EMBL" id="KT012122">
    <property type="protein sequence ID" value="ALG92968.1"/>
    <property type="molecule type" value="Genomic_DNA"/>
</dbReference>
<keyword evidence="9 15" id="KW-0472">Membrane</keyword>
<dbReference type="EMBL" id="KT012110">
    <property type="protein sequence ID" value="ALG92956.1"/>
    <property type="molecule type" value="Genomic_DNA"/>
</dbReference>
<feature type="transmembrane region" description="Helical" evidence="16">
    <location>
        <begin position="45"/>
        <end position="63"/>
    </location>
</feature>
<organism evidence="31">
    <name type="scientific">Nannospalax galili</name>
    <name type="common">Northern Israeli blind subterranean mole rat</name>
    <name type="synonym">Spalax galili</name>
    <dbReference type="NCBI Taxonomy" id="1026970"/>
    <lineage>
        <taxon>Eukaryota</taxon>
        <taxon>Metazoa</taxon>
        <taxon>Chordata</taxon>
        <taxon>Craniata</taxon>
        <taxon>Vertebrata</taxon>
        <taxon>Euteleostomi</taxon>
        <taxon>Mammalia</taxon>
        <taxon>Eutheria</taxon>
        <taxon>Euarchontoglires</taxon>
        <taxon>Glires</taxon>
        <taxon>Rodentia</taxon>
        <taxon>Myomorpha</taxon>
        <taxon>Muroidea</taxon>
        <taxon>Spalacidae</taxon>
        <taxon>Spalacinae</taxon>
        <taxon>Nannospalax</taxon>
    </lineage>
</organism>
<evidence type="ECO:0000313" key="24">
    <source>
        <dbReference type="EMBL" id="ALG92955.1"/>
    </source>
</evidence>
<keyword evidence="10 15" id="KW-0675">Receptor</keyword>
<evidence type="ECO:0000313" key="30">
    <source>
        <dbReference type="EMBL" id="ALG92962.1"/>
    </source>
</evidence>
<evidence type="ECO:0000313" key="25">
    <source>
        <dbReference type="EMBL" id="ALG92956.1"/>
    </source>
</evidence>
<feature type="transmembrane region" description="Helical" evidence="16">
    <location>
        <begin position="183"/>
        <end position="205"/>
    </location>
</feature>
<dbReference type="EMBL" id="KT012100">
    <property type="protein sequence ID" value="ALG92946.1"/>
    <property type="molecule type" value="Genomic_DNA"/>
</dbReference>
<keyword evidence="6 15" id="KW-0812">Transmembrane</keyword>
<evidence type="ECO:0000256" key="7">
    <source>
        <dbReference type="ARBA" id="ARBA00022989"/>
    </source>
</evidence>
<evidence type="ECO:0000313" key="21">
    <source>
        <dbReference type="EMBL" id="ALG92936.1"/>
    </source>
</evidence>
<accession>A0A0N9N8N4</accession>
<dbReference type="GO" id="GO:0005886">
    <property type="term" value="C:plasma membrane"/>
    <property type="evidence" value="ECO:0007669"/>
    <property type="project" value="UniProtKB-SubCell"/>
</dbReference>
<dbReference type="EMBL" id="KT012126">
    <property type="protein sequence ID" value="ALG92972.1"/>
    <property type="molecule type" value="Genomic_DNA"/>
</dbReference>
<evidence type="ECO:0000256" key="14">
    <source>
        <dbReference type="RuleBase" id="RU004423"/>
    </source>
</evidence>
<dbReference type="AlphaFoldDB" id="A0A0N9N8N4"/>
<dbReference type="Pfam" id="PF05296">
    <property type="entry name" value="TAS2R"/>
    <property type="match status" value="1"/>
</dbReference>
<evidence type="ECO:0000256" key="5">
    <source>
        <dbReference type="ARBA" id="ARBA00022606"/>
    </source>
</evidence>
<keyword evidence="8 15" id="KW-0297">G-protein coupled receptor</keyword>
<dbReference type="InterPro" id="IPR007960">
    <property type="entry name" value="TAS2R"/>
</dbReference>
<dbReference type="EMBL" id="KT012111">
    <property type="protein sequence ID" value="ALG92957.1"/>
    <property type="molecule type" value="Genomic_DNA"/>
</dbReference>
<evidence type="ECO:0000256" key="2">
    <source>
        <dbReference type="ARBA" id="ARBA00007376"/>
    </source>
</evidence>
<dbReference type="EMBL" id="KT012090">
    <property type="protein sequence ID" value="ALG92936.1"/>
    <property type="molecule type" value="Genomic_DNA"/>
</dbReference>
<evidence type="ECO:0000256" key="3">
    <source>
        <dbReference type="ARBA" id="ARBA00022475"/>
    </source>
</evidence>
<evidence type="ECO:0000313" key="35">
    <source>
        <dbReference type="EMBL" id="ALG92970.1"/>
    </source>
</evidence>
<protein>
    <recommendedName>
        <fullName evidence="15">Taste receptor type 2</fullName>
    </recommendedName>
</protein>
<dbReference type="EMBL" id="KT012082">
    <property type="protein sequence ID" value="ALG92928.1"/>
    <property type="molecule type" value="Genomic_DNA"/>
</dbReference>
<feature type="transmembrane region" description="Helical" evidence="16">
    <location>
        <begin position="6"/>
        <end position="33"/>
    </location>
</feature>
<dbReference type="PANTHER" id="PTHR11394">
    <property type="entry name" value="TASTE RECEPTOR TYPE 2"/>
    <property type="match status" value="1"/>
</dbReference>
<evidence type="ECO:0000256" key="10">
    <source>
        <dbReference type="ARBA" id="ARBA00023170"/>
    </source>
</evidence>
<evidence type="ECO:0000256" key="12">
    <source>
        <dbReference type="ARBA" id="ARBA00023224"/>
    </source>
</evidence>